<dbReference type="Gene3D" id="1.25.40.10">
    <property type="entry name" value="Tetratricopeptide repeat domain"/>
    <property type="match status" value="1"/>
</dbReference>
<dbReference type="Proteomes" id="UP000189835">
    <property type="component" value="Unassembled WGS sequence"/>
</dbReference>
<dbReference type="Pfam" id="PF13414">
    <property type="entry name" value="TPR_11"/>
    <property type="match status" value="1"/>
</dbReference>
<dbReference type="RefSeq" id="WP_428977155.1">
    <property type="nucleotide sequence ID" value="NZ_MVGR01000001.1"/>
</dbReference>
<dbReference type="EMBL" id="MVGR01000001">
    <property type="protein sequence ID" value="OPF20100.1"/>
    <property type="molecule type" value="Genomic_DNA"/>
</dbReference>
<protein>
    <submittedName>
        <fullName evidence="2">Uncharacterized protein</fullName>
    </submittedName>
</protein>
<keyword evidence="1" id="KW-0802">TPR repeat</keyword>
<sequence>MLNLGRFEEAIASYDQALEIKPDDHQA</sequence>
<dbReference type="AlphaFoldDB" id="A0A1V4BZ39"/>
<dbReference type="PROSITE" id="PS50293">
    <property type="entry name" value="TPR_REGION"/>
    <property type="match status" value="1"/>
</dbReference>
<name>A0A1V4BZ39_MICAE</name>
<evidence type="ECO:0000313" key="3">
    <source>
        <dbReference type="Proteomes" id="UP000189835"/>
    </source>
</evidence>
<dbReference type="PROSITE" id="PS50005">
    <property type="entry name" value="TPR"/>
    <property type="match status" value="1"/>
</dbReference>
<dbReference type="InterPro" id="IPR019734">
    <property type="entry name" value="TPR_rpt"/>
</dbReference>
<organism evidence="2 3">
    <name type="scientific">Microcystis aeruginosa KW</name>
    <dbReference type="NCBI Taxonomy" id="1960155"/>
    <lineage>
        <taxon>Bacteria</taxon>
        <taxon>Bacillati</taxon>
        <taxon>Cyanobacteriota</taxon>
        <taxon>Cyanophyceae</taxon>
        <taxon>Oscillatoriophycideae</taxon>
        <taxon>Chroococcales</taxon>
        <taxon>Microcystaceae</taxon>
        <taxon>Microcystis</taxon>
    </lineage>
</organism>
<accession>A0A1V4BZ39</accession>
<feature type="repeat" description="TPR" evidence="1">
    <location>
        <begin position="1"/>
        <end position="24"/>
    </location>
</feature>
<dbReference type="SUPFAM" id="SSF48452">
    <property type="entry name" value="TPR-like"/>
    <property type="match status" value="1"/>
</dbReference>
<comment type="caution">
    <text evidence="2">The sequence shown here is derived from an EMBL/GenBank/DDBJ whole genome shotgun (WGS) entry which is preliminary data.</text>
</comment>
<evidence type="ECO:0000313" key="2">
    <source>
        <dbReference type="EMBL" id="OPF20100.1"/>
    </source>
</evidence>
<evidence type="ECO:0000256" key="1">
    <source>
        <dbReference type="PROSITE-ProRule" id="PRU00339"/>
    </source>
</evidence>
<dbReference type="InterPro" id="IPR011990">
    <property type="entry name" value="TPR-like_helical_dom_sf"/>
</dbReference>
<proteinExistence type="predicted"/>
<gene>
    <name evidence="2" type="ORF">B1L04_01115</name>
</gene>
<reference evidence="2 3" key="1">
    <citation type="submission" date="2017-02" db="EMBL/GenBank/DDBJ databases">
        <title>Genome sequence of Microcystis aeruginosa KW.</title>
        <authorList>
            <person name="Oh H.-M."/>
            <person name="Ahn C.-Y."/>
            <person name="Jeong H."/>
            <person name="Srivastava A."/>
            <person name="Lee H.-G."/>
            <person name="Kang S.-R."/>
        </authorList>
    </citation>
    <scope>NUCLEOTIDE SEQUENCE [LARGE SCALE GENOMIC DNA]</scope>
    <source>
        <strain evidence="2 3">KW</strain>
    </source>
</reference>